<keyword evidence="2" id="KW-0472">Membrane</keyword>
<feature type="transmembrane region" description="Helical" evidence="2">
    <location>
        <begin position="38"/>
        <end position="58"/>
    </location>
</feature>
<reference evidence="3 4" key="1">
    <citation type="submission" date="2016-10" db="EMBL/GenBank/DDBJ databases">
        <authorList>
            <person name="de Groot N.N."/>
        </authorList>
    </citation>
    <scope>NUCLEOTIDE SEQUENCE [LARGE SCALE GENOMIC DNA]</scope>
    <source>
        <strain evidence="3 4">CGMCC 1.7054</strain>
    </source>
</reference>
<dbReference type="Proteomes" id="UP000198881">
    <property type="component" value="Unassembled WGS sequence"/>
</dbReference>
<accession>A0A1I7MKL7</accession>
<evidence type="ECO:0000313" key="3">
    <source>
        <dbReference type="EMBL" id="SFV22440.1"/>
    </source>
</evidence>
<dbReference type="AlphaFoldDB" id="A0A1I7MKL7"/>
<keyword evidence="2" id="KW-1133">Transmembrane helix</keyword>
<evidence type="ECO:0000313" key="4">
    <source>
        <dbReference type="Proteomes" id="UP000198881"/>
    </source>
</evidence>
<dbReference type="InterPro" id="IPR021443">
    <property type="entry name" value="DUF3093"/>
</dbReference>
<name>A0A1I7MKL7_9MICC</name>
<evidence type="ECO:0000256" key="1">
    <source>
        <dbReference type="SAM" id="MobiDB-lite"/>
    </source>
</evidence>
<feature type="region of interest" description="Disordered" evidence="1">
    <location>
        <begin position="1"/>
        <end position="23"/>
    </location>
</feature>
<dbReference type="STRING" id="574650.SAMN04487966_104126"/>
<feature type="compositionally biased region" description="Polar residues" evidence="1">
    <location>
        <begin position="1"/>
        <end position="19"/>
    </location>
</feature>
<dbReference type="OrthoDB" id="3217020at2"/>
<evidence type="ECO:0008006" key="5">
    <source>
        <dbReference type="Google" id="ProtNLM"/>
    </source>
</evidence>
<keyword evidence="2" id="KW-0812">Transmembrane</keyword>
<evidence type="ECO:0000256" key="2">
    <source>
        <dbReference type="SAM" id="Phobius"/>
    </source>
</evidence>
<dbReference type="RefSeq" id="WP_091696338.1">
    <property type="nucleotide sequence ID" value="NZ_FPCG01000004.1"/>
</dbReference>
<proteinExistence type="predicted"/>
<keyword evidence="4" id="KW-1185">Reference proteome</keyword>
<dbReference type="EMBL" id="FPCG01000004">
    <property type="protein sequence ID" value="SFV22440.1"/>
    <property type="molecule type" value="Genomic_DNA"/>
</dbReference>
<protein>
    <recommendedName>
        <fullName evidence="5">DUF3093 domain-containing protein</fullName>
    </recommendedName>
</protein>
<organism evidence="3 4">
    <name type="scientific">Micrococcus terreus</name>
    <dbReference type="NCBI Taxonomy" id="574650"/>
    <lineage>
        <taxon>Bacteria</taxon>
        <taxon>Bacillati</taxon>
        <taxon>Actinomycetota</taxon>
        <taxon>Actinomycetes</taxon>
        <taxon>Micrococcales</taxon>
        <taxon>Micrococcaceae</taxon>
        <taxon>Micrococcus</taxon>
    </lineage>
</organism>
<feature type="transmembrane region" description="Helical" evidence="2">
    <location>
        <begin position="64"/>
        <end position="83"/>
    </location>
</feature>
<gene>
    <name evidence="3" type="ORF">SAMN04487966_104126</name>
</gene>
<dbReference type="Pfam" id="PF11292">
    <property type="entry name" value="DUF3093"/>
    <property type="match status" value="1"/>
</dbReference>
<sequence>MHESPSSPTAQPSPHSPTARSGPAADTVLYEERLTPAWWIWLVALMVSSLAILVFVPISLTTGITAAVVMFLVLAILLIVSTPRIEVTQRLLRVGRATIEREHVGRVTGYRRDAATEQRGPSLHGLAYLCIRGWVDPVVRIQITDERDRTPYWLTSTRRPEQLVYVLGGAMHVPAPETTTAPPDAEDGDLA</sequence>